<proteinExistence type="predicted"/>
<comment type="caution">
    <text evidence="1">The sequence shown here is derived from an EMBL/GenBank/DDBJ whole genome shotgun (WGS) entry which is preliminary data.</text>
</comment>
<evidence type="ECO:0000313" key="1">
    <source>
        <dbReference type="EMBL" id="MBF5059652.1"/>
    </source>
</evidence>
<sequence>MINLICSWGCIPLNWNSAKMDYDIKELESKLDEFKEIIDKKKFAKWKDLEEEIQHQFKSLGDYYLDDRIEKKAASIFSTVARRDVLIKKYCSENKDQLKGNKDTINKIRRSIVAPSLYK</sequence>
<evidence type="ECO:0000313" key="2">
    <source>
        <dbReference type="Proteomes" id="UP001194714"/>
    </source>
</evidence>
<dbReference type="Proteomes" id="UP001194714">
    <property type="component" value="Unassembled WGS sequence"/>
</dbReference>
<dbReference type="EMBL" id="JAAEJV010000032">
    <property type="protein sequence ID" value="MBF5059652.1"/>
    <property type="molecule type" value="Genomic_DNA"/>
</dbReference>
<keyword evidence="2" id="KW-1185">Reference proteome</keyword>
<dbReference type="RefSeq" id="WP_194847958.1">
    <property type="nucleotide sequence ID" value="NZ_JAAEJV010000032.1"/>
</dbReference>
<name>A0ABS0AZW5_9BACT</name>
<organism evidence="1 2">
    <name type="scientific">Candidatus Neptunichlamydia vexilliferae</name>
    <dbReference type="NCBI Taxonomy" id="1651774"/>
    <lineage>
        <taxon>Bacteria</taxon>
        <taxon>Pseudomonadati</taxon>
        <taxon>Chlamydiota</taxon>
        <taxon>Chlamydiia</taxon>
        <taxon>Parachlamydiales</taxon>
        <taxon>Simkaniaceae</taxon>
        <taxon>Candidatus Neptunichlamydia</taxon>
    </lineage>
</organism>
<accession>A0ABS0AZW5</accession>
<reference evidence="1 2" key="1">
    <citation type="submission" date="2020-01" db="EMBL/GenBank/DDBJ databases">
        <title>Draft genome sequence of Cand. Neptunochlamydia vexilliferae K9.</title>
        <authorList>
            <person name="Schulz F."/>
            <person name="Koestlbacher S."/>
            <person name="Wascher F."/>
            <person name="Pizzetti I."/>
            <person name="Horn M."/>
        </authorList>
    </citation>
    <scope>NUCLEOTIDE SEQUENCE [LARGE SCALE GENOMIC DNA]</scope>
    <source>
        <strain evidence="1 2">K9</strain>
    </source>
</reference>
<gene>
    <name evidence="1" type="ORF">NEPTK9_001168</name>
</gene>
<protein>
    <submittedName>
        <fullName evidence="1">Uncharacterized protein</fullName>
    </submittedName>
</protein>